<dbReference type="SUPFAM" id="SSF52025">
    <property type="entry name" value="PA domain"/>
    <property type="match status" value="1"/>
</dbReference>
<dbReference type="InterPro" id="IPR036852">
    <property type="entry name" value="Peptidase_S8/S53_dom_sf"/>
</dbReference>
<keyword evidence="6" id="KW-0732">Signal</keyword>
<evidence type="ECO:0000256" key="1">
    <source>
        <dbReference type="ARBA" id="ARBA00011073"/>
    </source>
</evidence>
<evidence type="ECO:0000256" key="5">
    <source>
        <dbReference type="PROSITE-ProRule" id="PRU01240"/>
    </source>
</evidence>
<keyword evidence="3 5" id="KW-0378">Hydrolase</keyword>
<dbReference type="InterPro" id="IPR015500">
    <property type="entry name" value="Peptidase_S8_subtilisin-rel"/>
</dbReference>
<evidence type="ECO:0000256" key="3">
    <source>
        <dbReference type="ARBA" id="ARBA00022801"/>
    </source>
</evidence>
<evidence type="ECO:0000256" key="4">
    <source>
        <dbReference type="ARBA" id="ARBA00022825"/>
    </source>
</evidence>
<keyword evidence="2 5" id="KW-0645">Protease</keyword>
<comment type="caution">
    <text evidence="8">The sequence shown here is derived from an EMBL/GenBank/DDBJ whole genome shotgun (WGS) entry which is preliminary data.</text>
</comment>
<reference evidence="9" key="1">
    <citation type="journal article" date="2019" name="Int. J. Syst. Evol. Microbiol.">
        <title>The Global Catalogue of Microorganisms (GCM) 10K type strain sequencing project: providing services to taxonomists for standard genome sequencing and annotation.</title>
        <authorList>
            <consortium name="The Broad Institute Genomics Platform"/>
            <consortium name="The Broad Institute Genome Sequencing Center for Infectious Disease"/>
            <person name="Wu L."/>
            <person name="Ma J."/>
        </authorList>
    </citation>
    <scope>NUCLEOTIDE SEQUENCE [LARGE SCALE GENOMIC DNA]</scope>
    <source>
        <strain evidence="9">JCM 17728</strain>
    </source>
</reference>
<dbReference type="PRINTS" id="PR00723">
    <property type="entry name" value="SUBTILISIN"/>
</dbReference>
<gene>
    <name evidence="8" type="ORF">GCM10023151_04470</name>
</gene>
<proteinExistence type="inferred from homology"/>
<dbReference type="SUPFAM" id="SSF52743">
    <property type="entry name" value="Subtilisin-like"/>
    <property type="match status" value="1"/>
</dbReference>
<feature type="active site" description="Charge relay system" evidence="5">
    <location>
        <position position="230"/>
    </location>
</feature>
<organism evidence="8 9">
    <name type="scientific">Kangiella marina</name>
    <dbReference type="NCBI Taxonomy" id="1079178"/>
    <lineage>
        <taxon>Bacteria</taxon>
        <taxon>Pseudomonadati</taxon>
        <taxon>Pseudomonadota</taxon>
        <taxon>Gammaproteobacteria</taxon>
        <taxon>Kangiellales</taxon>
        <taxon>Kangiellaceae</taxon>
        <taxon>Kangiella</taxon>
    </lineage>
</organism>
<dbReference type="PROSITE" id="PS51892">
    <property type="entry name" value="SUBTILASE"/>
    <property type="match status" value="1"/>
</dbReference>
<dbReference type="Gene3D" id="3.50.30.30">
    <property type="match status" value="1"/>
</dbReference>
<evidence type="ECO:0000256" key="6">
    <source>
        <dbReference type="SAM" id="SignalP"/>
    </source>
</evidence>
<evidence type="ECO:0000313" key="9">
    <source>
        <dbReference type="Proteomes" id="UP001501011"/>
    </source>
</evidence>
<dbReference type="PROSITE" id="PS00137">
    <property type="entry name" value="SUBTILASE_HIS"/>
    <property type="match status" value="1"/>
</dbReference>
<feature type="signal peptide" evidence="6">
    <location>
        <begin position="1"/>
        <end position="27"/>
    </location>
</feature>
<sequence length="1237" mass="131024">MKFKSFLPSVTAVTLAVSMSYSASSQAVVHSGPNGEPVNKVDATVGAKALTFTLITGDVAHATVNSRGEMLGARLTKADGSEVITSTLQVGSNLYVIPAEAQPLVDAGKLDKELFNLTRLYQSGYDDERSEDLSIIVEYQDGVAPVQVSGSRMTHRFDVIDSASLTVGKEEIIASYNELTSDSRIKSVWLDKVYESMDLGLPSATVPLTGALSAYQAGFDGTGVTVAVLDTGYDFEHPDLTGQVVGVQSFVWGSEGHDFDGHGTHVAGSIAGTGVASDGVYTGVAPGAKLLVGKVLGDNGSGSTSGILQGMTWAVENGADIVSMSLGASGGSDCVGPAVDMLEALSDQALFVVAAGNSYVRQTVSTPGCSPKALTVGAIDRDGNTAEFSSRGPSIDGKTAKPDIVSQGVDVVSASAGGISGNEYRLLSGTSMATPHVSGGAALVLQANPTLSPDELKAVMTSSVSDTDAPIMEQGAGPMDVSRAIQQNIIGHANLSLGDFYYPHNYDVVEKYVTLSNLGEQDVTLHLKLKMIGDDGQTNVPAKLMKLATHKVVVPARGSVDVPVTIDTSAAVNNSAYGTITGRLIGTSNKGDQVTVPVSVWLEEPRSLLTITAFDRFGNPADSPSTVTILNHEDQRVNRFGLSGGELRISVPSGDYTIVSSVMTRDEETNQGLVESVSFLADLDRKVDGSTEIVLDARKASEIEFKTDQPIDMQGFSGGFTYDMSANDRLKAAIFDLAPQYVESMYGWSHGHDENFDFYATTRATTPPPVLTTSNGTSVPYFLPSLARMFNGEGSLEVVYAGNGSHQAFSEVDVEGKIALIDVDVILGQQMVYARNAGVSGLIANFPNSVGRHNPNAVYYDFPVLTVSSDVGQMLHQELAQGPLEINWSGTAPENSPYAYSLGHHSSGKIQSGTVKVSDSDLAKVTSQYFSQGDERSIYADVYAHVPGAAGFYSTGTSQTVRAPLERVEYFTPETFGWTNKVMPIHTNGGGTFEGPLVYSKGHTEETTWYKGPFGSSQLTNGSVLVNRFNNDIKVSIPHFGDAAGHDSVGSGTLRDRILSSIKVNGQRVSPKAHGMIVLPESPALVTIDSGFTRMADRGLANQRIGVSHVTTWEFMTDSSMQGAQPLIVPSIDAPLDLDNAVAAGQPTTLSIEGLIDGLGSVPLSSVHVEYGYGTQQNIYWPRIEWQSVDAEQNGDDWSVTIPNDAEAGQYVHLRVIMSGQNGATVDQTMVRAYLLK</sequence>
<dbReference type="InterPro" id="IPR000209">
    <property type="entry name" value="Peptidase_S8/S53_dom"/>
</dbReference>
<dbReference type="PANTHER" id="PTHR43806:SF11">
    <property type="entry name" value="CEREVISIN-RELATED"/>
    <property type="match status" value="1"/>
</dbReference>
<dbReference type="PROSITE" id="PS00138">
    <property type="entry name" value="SUBTILASE_SER"/>
    <property type="match status" value="1"/>
</dbReference>
<keyword evidence="4 5" id="KW-0720">Serine protease</keyword>
<dbReference type="Gene3D" id="3.40.50.200">
    <property type="entry name" value="Peptidase S8/S53 domain"/>
    <property type="match status" value="1"/>
</dbReference>
<feature type="chain" id="PRO_5045282516" evidence="6">
    <location>
        <begin position="28"/>
        <end position="1237"/>
    </location>
</feature>
<feature type="active site" description="Charge relay system" evidence="5">
    <location>
        <position position="431"/>
    </location>
</feature>
<dbReference type="RefSeq" id="WP_345291576.1">
    <property type="nucleotide sequence ID" value="NZ_BAABFV010000001.1"/>
</dbReference>
<dbReference type="Pfam" id="PF00082">
    <property type="entry name" value="Peptidase_S8"/>
    <property type="match status" value="1"/>
</dbReference>
<dbReference type="Proteomes" id="UP001501011">
    <property type="component" value="Unassembled WGS sequence"/>
</dbReference>
<accession>A0ABP8IDW2</accession>
<dbReference type="InterPro" id="IPR023828">
    <property type="entry name" value="Peptidase_S8_Ser-AS"/>
</dbReference>
<dbReference type="InterPro" id="IPR022398">
    <property type="entry name" value="Peptidase_S8_His-AS"/>
</dbReference>
<keyword evidence="9" id="KW-1185">Reference proteome</keyword>
<feature type="domain" description="Peptidase S8/S53" evidence="7">
    <location>
        <begin position="221"/>
        <end position="474"/>
    </location>
</feature>
<dbReference type="EMBL" id="BAABFV010000001">
    <property type="protein sequence ID" value="GAA4356498.1"/>
    <property type="molecule type" value="Genomic_DNA"/>
</dbReference>
<dbReference type="InterPro" id="IPR050131">
    <property type="entry name" value="Peptidase_S8_subtilisin-like"/>
</dbReference>
<feature type="active site" description="Charge relay system" evidence="5">
    <location>
        <position position="262"/>
    </location>
</feature>
<evidence type="ECO:0000256" key="2">
    <source>
        <dbReference type="ARBA" id="ARBA00022670"/>
    </source>
</evidence>
<evidence type="ECO:0000313" key="8">
    <source>
        <dbReference type="EMBL" id="GAA4356498.1"/>
    </source>
</evidence>
<evidence type="ECO:0000259" key="7">
    <source>
        <dbReference type="Pfam" id="PF00082"/>
    </source>
</evidence>
<dbReference type="InterPro" id="IPR046450">
    <property type="entry name" value="PA_dom_sf"/>
</dbReference>
<comment type="similarity">
    <text evidence="1 5">Belongs to the peptidase S8 family.</text>
</comment>
<protein>
    <submittedName>
        <fullName evidence="8">S8 family serine peptidase</fullName>
    </submittedName>
</protein>
<dbReference type="PANTHER" id="PTHR43806">
    <property type="entry name" value="PEPTIDASE S8"/>
    <property type="match status" value="1"/>
</dbReference>
<name>A0ABP8IDW2_9GAMM</name>